<accession>A0ABQ4MFA3</accession>
<evidence type="ECO:0000256" key="2">
    <source>
        <dbReference type="ARBA" id="ARBA00007998"/>
    </source>
</evidence>
<evidence type="ECO:0000313" key="10">
    <source>
        <dbReference type="Proteomes" id="UP000679992"/>
    </source>
</evidence>
<keyword evidence="5 8" id="KW-0812">Transmembrane</keyword>
<keyword evidence="4" id="KW-0309">Germination</keyword>
<dbReference type="Proteomes" id="UP000679992">
    <property type="component" value="Unassembled WGS sequence"/>
</dbReference>
<keyword evidence="6 8" id="KW-1133">Transmembrane helix</keyword>
<feature type="transmembrane region" description="Helical" evidence="8">
    <location>
        <begin position="67"/>
        <end position="91"/>
    </location>
</feature>
<name>A0ABQ4MFA3_9BACL</name>
<evidence type="ECO:0000256" key="7">
    <source>
        <dbReference type="ARBA" id="ARBA00023136"/>
    </source>
</evidence>
<evidence type="ECO:0000256" key="6">
    <source>
        <dbReference type="ARBA" id="ARBA00022989"/>
    </source>
</evidence>
<keyword evidence="3" id="KW-0813">Transport</keyword>
<dbReference type="PANTHER" id="PTHR34975:SF2">
    <property type="entry name" value="SPORE GERMINATION PROTEIN A2"/>
    <property type="match status" value="1"/>
</dbReference>
<dbReference type="EMBL" id="BOSL01000013">
    <property type="protein sequence ID" value="GIP54674.1"/>
    <property type="molecule type" value="Genomic_DNA"/>
</dbReference>
<feature type="transmembrane region" description="Helical" evidence="8">
    <location>
        <begin position="303"/>
        <end position="323"/>
    </location>
</feature>
<proteinExistence type="inferred from homology"/>
<feature type="transmembrane region" description="Helical" evidence="8">
    <location>
        <begin position="335"/>
        <end position="355"/>
    </location>
</feature>
<keyword evidence="10" id="KW-1185">Reference proteome</keyword>
<dbReference type="NCBIfam" id="TIGR00912">
    <property type="entry name" value="2A0309"/>
    <property type="match status" value="1"/>
</dbReference>
<evidence type="ECO:0000256" key="1">
    <source>
        <dbReference type="ARBA" id="ARBA00004141"/>
    </source>
</evidence>
<feature type="transmembrane region" description="Helical" evidence="8">
    <location>
        <begin position="141"/>
        <end position="163"/>
    </location>
</feature>
<evidence type="ECO:0000256" key="5">
    <source>
        <dbReference type="ARBA" id="ARBA00022692"/>
    </source>
</evidence>
<dbReference type="RefSeq" id="WP_213655899.1">
    <property type="nucleotide sequence ID" value="NZ_BOSL01000013.1"/>
</dbReference>
<dbReference type="InterPro" id="IPR004761">
    <property type="entry name" value="Spore_GerAB"/>
</dbReference>
<comment type="caution">
    <text evidence="9">The sequence shown here is derived from an EMBL/GenBank/DDBJ whole genome shotgun (WGS) entry which is preliminary data.</text>
</comment>
<feature type="transmembrane region" description="Helical" evidence="8">
    <location>
        <begin position="111"/>
        <end position="129"/>
    </location>
</feature>
<comment type="similarity">
    <text evidence="2">Belongs to the amino acid-polyamine-organocation (APC) superfamily. Spore germination protein (SGP) (TC 2.A.3.9) family.</text>
</comment>
<evidence type="ECO:0000256" key="3">
    <source>
        <dbReference type="ARBA" id="ARBA00022448"/>
    </source>
</evidence>
<gene>
    <name evidence="9" type="primary">gerKB_2</name>
    <name evidence="9" type="ORF">J42TS3_37090</name>
</gene>
<feature type="transmembrane region" description="Helical" evidence="8">
    <location>
        <begin position="35"/>
        <end position="55"/>
    </location>
</feature>
<reference evidence="9 10" key="1">
    <citation type="submission" date="2021-03" db="EMBL/GenBank/DDBJ databases">
        <title>Antimicrobial resistance genes in bacteria isolated from Japanese honey, and their potential for conferring macrolide and lincosamide resistance in the American foulbrood pathogen Paenibacillus larvae.</title>
        <authorList>
            <person name="Okamoto M."/>
            <person name="Kumagai M."/>
            <person name="Kanamori H."/>
            <person name="Takamatsu D."/>
        </authorList>
    </citation>
    <scope>NUCLEOTIDE SEQUENCE [LARGE SCALE GENOMIC DNA]</scope>
    <source>
        <strain evidence="9 10">J42TS3</strain>
    </source>
</reference>
<sequence>MTQISKYEMFALLALFQLGTTLIFGFSSDAGRDAWIASGISTLFGAGLVLIYLFIFKATGGLTLVEWFPWIFGKWLGTPLAWLFPLLFIYNAARIISDVRFLFPVTILNRTPDWIIGFTFLGVVIYALLGGIEVIARLAGFFLPLIYISIMLEVTLLASSGTFHFANLLPVVGEGWGRIWKAVWPLGLMQTFGESIEFAIIWSYVGQKKGLALWTAGGTLLAGFSIALMDLLAVSGLGEMAFQQMMYPAFALLKLSNINYFDNLDAIGIIYLVVNAFIKMSVHLFSAAVCLRYLIGGKSEKPMVVTASLMALFVSMTMVISFTEHLQVAKQIIPYHVWVPMFLVLPGIVLLALPVRKWIAGLKT</sequence>
<dbReference type="Pfam" id="PF03845">
    <property type="entry name" value="Spore_permease"/>
    <property type="match status" value="1"/>
</dbReference>
<evidence type="ECO:0000313" key="9">
    <source>
        <dbReference type="EMBL" id="GIP54674.1"/>
    </source>
</evidence>
<comment type="subcellular location">
    <subcellularLocation>
        <location evidence="1">Membrane</location>
        <topology evidence="1">Multi-pass membrane protein</topology>
    </subcellularLocation>
</comment>
<feature type="transmembrane region" description="Helical" evidence="8">
    <location>
        <begin position="212"/>
        <end position="237"/>
    </location>
</feature>
<organism evidence="9 10">
    <name type="scientific">Paenibacillus vini</name>
    <dbReference type="NCBI Taxonomy" id="1476024"/>
    <lineage>
        <taxon>Bacteria</taxon>
        <taxon>Bacillati</taxon>
        <taxon>Bacillota</taxon>
        <taxon>Bacilli</taxon>
        <taxon>Bacillales</taxon>
        <taxon>Paenibacillaceae</taxon>
        <taxon>Paenibacillus</taxon>
    </lineage>
</organism>
<dbReference type="PANTHER" id="PTHR34975">
    <property type="entry name" value="SPORE GERMINATION PROTEIN A2"/>
    <property type="match status" value="1"/>
</dbReference>
<protein>
    <submittedName>
        <fullName evidence="9">Spore germination protein KB</fullName>
    </submittedName>
</protein>
<keyword evidence="7 8" id="KW-0472">Membrane</keyword>
<feature type="transmembrane region" description="Helical" evidence="8">
    <location>
        <begin position="269"/>
        <end position="291"/>
    </location>
</feature>
<evidence type="ECO:0000256" key="4">
    <source>
        <dbReference type="ARBA" id="ARBA00022544"/>
    </source>
</evidence>
<evidence type="ECO:0000256" key="8">
    <source>
        <dbReference type="SAM" id="Phobius"/>
    </source>
</evidence>